<comment type="caution">
    <text evidence="1">The sequence shown here is derived from an EMBL/GenBank/DDBJ whole genome shotgun (WGS) entry which is preliminary data.</text>
</comment>
<dbReference type="EMBL" id="MHLR01000029">
    <property type="protein sequence ID" value="OGZ14419.1"/>
    <property type="molecule type" value="Genomic_DNA"/>
</dbReference>
<name>A0A1G2DLD8_9BACT</name>
<organism evidence="1 2">
    <name type="scientific">Candidatus Lloydbacteria bacterium RIFCSPLOWO2_02_FULL_51_11</name>
    <dbReference type="NCBI Taxonomy" id="1798667"/>
    <lineage>
        <taxon>Bacteria</taxon>
        <taxon>Candidatus Lloydiibacteriota</taxon>
    </lineage>
</organism>
<accession>A0A1G2DLD8</accession>
<dbReference type="AlphaFoldDB" id="A0A1G2DLD8"/>
<sequence>MRVPSRSGAFSFTPLKFVLFPLVHNDGIDILYGFDILVVQMPSGRPRFGGDKKRKAVKAYL</sequence>
<dbReference type="Proteomes" id="UP000177573">
    <property type="component" value="Unassembled WGS sequence"/>
</dbReference>
<evidence type="ECO:0000313" key="1">
    <source>
        <dbReference type="EMBL" id="OGZ14419.1"/>
    </source>
</evidence>
<proteinExistence type="predicted"/>
<reference evidence="1 2" key="1">
    <citation type="journal article" date="2016" name="Nat. Commun.">
        <title>Thousands of microbial genomes shed light on interconnected biogeochemical processes in an aquifer system.</title>
        <authorList>
            <person name="Anantharaman K."/>
            <person name="Brown C.T."/>
            <person name="Hug L.A."/>
            <person name="Sharon I."/>
            <person name="Castelle C.J."/>
            <person name="Probst A.J."/>
            <person name="Thomas B.C."/>
            <person name="Singh A."/>
            <person name="Wilkins M.J."/>
            <person name="Karaoz U."/>
            <person name="Brodie E.L."/>
            <person name="Williams K.H."/>
            <person name="Hubbard S.S."/>
            <person name="Banfield J.F."/>
        </authorList>
    </citation>
    <scope>NUCLEOTIDE SEQUENCE [LARGE SCALE GENOMIC DNA]</scope>
</reference>
<evidence type="ECO:0000313" key="2">
    <source>
        <dbReference type="Proteomes" id="UP000177573"/>
    </source>
</evidence>
<protein>
    <submittedName>
        <fullName evidence="1">Uncharacterized protein</fullName>
    </submittedName>
</protein>
<gene>
    <name evidence="1" type="ORF">A3J08_04060</name>
</gene>